<dbReference type="GO" id="GO:0005524">
    <property type="term" value="F:ATP binding"/>
    <property type="evidence" value="ECO:0007669"/>
    <property type="project" value="UniProtKB-KW"/>
</dbReference>
<keyword evidence="5" id="KW-0436">Ligase</keyword>
<dbReference type="PROSITE" id="PS00178">
    <property type="entry name" value="AA_TRNA_LIGASE_I"/>
    <property type="match status" value="1"/>
</dbReference>
<dbReference type="GO" id="GO:0006438">
    <property type="term" value="P:valyl-tRNA aminoacylation"/>
    <property type="evidence" value="ECO:0007669"/>
    <property type="project" value="InterPro"/>
</dbReference>
<dbReference type="EC" id="6.1.1.9" evidence="3"/>
<evidence type="ECO:0000256" key="6">
    <source>
        <dbReference type="ARBA" id="ARBA00022741"/>
    </source>
</evidence>
<name>X1DBK5_9ZZZZ</name>
<dbReference type="Pfam" id="PF00133">
    <property type="entry name" value="tRNA-synt_1"/>
    <property type="match status" value="1"/>
</dbReference>
<dbReference type="InterPro" id="IPR002303">
    <property type="entry name" value="Valyl-tRNA_ligase"/>
</dbReference>
<dbReference type="SUPFAM" id="SSF52374">
    <property type="entry name" value="Nucleotidylyl transferase"/>
    <property type="match status" value="1"/>
</dbReference>
<evidence type="ECO:0000256" key="7">
    <source>
        <dbReference type="ARBA" id="ARBA00022840"/>
    </source>
</evidence>
<keyword evidence="8" id="KW-0648">Protein biosynthesis</keyword>
<protein>
    <recommendedName>
        <fullName evidence="3">valine--tRNA ligase</fullName>
        <ecNumber evidence="3">6.1.1.9</ecNumber>
    </recommendedName>
    <alternativeName>
        <fullName evidence="10">Valyl-tRNA synthetase</fullName>
    </alternativeName>
</protein>
<dbReference type="EMBL" id="BART01031945">
    <property type="protein sequence ID" value="GAH18156.1"/>
    <property type="molecule type" value="Genomic_DNA"/>
</dbReference>
<dbReference type="Gene3D" id="3.40.50.620">
    <property type="entry name" value="HUPs"/>
    <property type="match status" value="1"/>
</dbReference>
<feature type="non-terminal residue" evidence="12">
    <location>
        <position position="209"/>
    </location>
</feature>
<dbReference type="InterPro" id="IPR014729">
    <property type="entry name" value="Rossmann-like_a/b/a_fold"/>
</dbReference>
<keyword evidence="9" id="KW-0030">Aminoacyl-tRNA synthetase</keyword>
<evidence type="ECO:0000256" key="10">
    <source>
        <dbReference type="ARBA" id="ARBA00029936"/>
    </source>
</evidence>
<dbReference type="GO" id="GO:0004832">
    <property type="term" value="F:valine-tRNA ligase activity"/>
    <property type="evidence" value="ECO:0007669"/>
    <property type="project" value="UniProtKB-EC"/>
</dbReference>
<dbReference type="AlphaFoldDB" id="X1DBK5"/>
<keyword evidence="6" id="KW-0547">Nucleotide-binding</keyword>
<reference evidence="12" key="1">
    <citation type="journal article" date="2014" name="Front. Microbiol.">
        <title>High frequency of phylogenetically diverse reductive dehalogenase-homologous genes in deep subseafloor sedimentary metagenomes.</title>
        <authorList>
            <person name="Kawai M."/>
            <person name="Futagami T."/>
            <person name="Toyoda A."/>
            <person name="Takaki Y."/>
            <person name="Nishi S."/>
            <person name="Hori S."/>
            <person name="Arai W."/>
            <person name="Tsubouchi T."/>
            <person name="Morono Y."/>
            <person name="Uchiyama I."/>
            <person name="Ito T."/>
            <person name="Fujiyama A."/>
            <person name="Inagaki F."/>
            <person name="Takami H."/>
        </authorList>
    </citation>
    <scope>NUCLEOTIDE SEQUENCE</scope>
    <source>
        <strain evidence="12">Expedition CK06-06</strain>
    </source>
</reference>
<accession>X1DBK5</accession>
<dbReference type="PANTHER" id="PTHR11946">
    <property type="entry name" value="VALYL-TRNA SYNTHETASES"/>
    <property type="match status" value="1"/>
</dbReference>
<dbReference type="FunFam" id="3.40.50.620:FF:000032">
    <property type="entry name" value="Valine--tRNA ligase"/>
    <property type="match status" value="1"/>
</dbReference>
<dbReference type="GO" id="GO:0005829">
    <property type="term" value="C:cytosol"/>
    <property type="evidence" value="ECO:0007669"/>
    <property type="project" value="TreeGrafter"/>
</dbReference>
<comment type="caution">
    <text evidence="12">The sequence shown here is derived from an EMBL/GenBank/DDBJ whole genome shotgun (WGS) entry which is preliminary data.</text>
</comment>
<evidence type="ECO:0000256" key="5">
    <source>
        <dbReference type="ARBA" id="ARBA00022598"/>
    </source>
</evidence>
<evidence type="ECO:0000256" key="8">
    <source>
        <dbReference type="ARBA" id="ARBA00022917"/>
    </source>
</evidence>
<evidence type="ECO:0000256" key="2">
    <source>
        <dbReference type="ARBA" id="ARBA00011245"/>
    </source>
</evidence>
<feature type="domain" description="Aminoacyl-tRNA synthetase class Ia" evidence="11">
    <location>
        <begin position="23"/>
        <end position="203"/>
    </location>
</feature>
<evidence type="ECO:0000256" key="1">
    <source>
        <dbReference type="ARBA" id="ARBA00004496"/>
    </source>
</evidence>
<evidence type="ECO:0000256" key="4">
    <source>
        <dbReference type="ARBA" id="ARBA00022490"/>
    </source>
</evidence>
<sequence length="209" mass="24222">MTQTSNIEHEMPKAYEPGKVEQKWYQFWLEKGYFKPRIDPEKKPFVIIMPPPNVTGELHIGHALTATIEDILTRWHRMKGEPTLWLPGVDHAGIAAQVVVEQLLAAEGLDRHQLGRDKFLERMWQWAKSCRGAIARQHQRLGVSCDWDREVFTLDEGPSRAVRTAFLRLYNKGLIYRGERIINRCPRCATALSDLEVEHKDIQGNLYHV</sequence>
<dbReference type="InterPro" id="IPR001412">
    <property type="entry name" value="aa-tRNA-synth_I_CS"/>
</dbReference>
<dbReference type="PANTHER" id="PTHR11946:SF93">
    <property type="entry name" value="VALINE--TRNA LIGASE, CHLOROPLASTIC_MITOCHONDRIAL 2"/>
    <property type="match status" value="1"/>
</dbReference>
<dbReference type="InterPro" id="IPR002300">
    <property type="entry name" value="aa-tRNA-synth_Ia"/>
</dbReference>
<keyword evidence="4" id="KW-0963">Cytoplasm</keyword>
<gene>
    <name evidence="12" type="ORF">S01H4_55365</name>
</gene>
<evidence type="ECO:0000313" key="12">
    <source>
        <dbReference type="EMBL" id="GAH18156.1"/>
    </source>
</evidence>
<evidence type="ECO:0000256" key="9">
    <source>
        <dbReference type="ARBA" id="ARBA00023146"/>
    </source>
</evidence>
<comment type="subcellular location">
    <subcellularLocation>
        <location evidence="1">Cytoplasm</location>
    </subcellularLocation>
</comment>
<evidence type="ECO:0000256" key="3">
    <source>
        <dbReference type="ARBA" id="ARBA00013169"/>
    </source>
</evidence>
<organism evidence="12">
    <name type="scientific">marine sediment metagenome</name>
    <dbReference type="NCBI Taxonomy" id="412755"/>
    <lineage>
        <taxon>unclassified sequences</taxon>
        <taxon>metagenomes</taxon>
        <taxon>ecological metagenomes</taxon>
    </lineage>
</organism>
<evidence type="ECO:0000259" key="11">
    <source>
        <dbReference type="Pfam" id="PF00133"/>
    </source>
</evidence>
<keyword evidence="7" id="KW-0067">ATP-binding</keyword>
<proteinExistence type="predicted"/>
<comment type="subunit">
    <text evidence="2">Monomer.</text>
</comment>